<reference evidence="4 5" key="1">
    <citation type="submission" date="2021-01" db="EMBL/GenBank/DDBJ databases">
        <title>Actinoplanes sp. nov. LDG1-01 isolated from lichen.</title>
        <authorList>
            <person name="Saeng-In P."/>
            <person name="Phongsopitanun W."/>
            <person name="Kanchanasin P."/>
            <person name="Yuki M."/>
            <person name="Kudo T."/>
            <person name="Ohkuma M."/>
            <person name="Tanasupawat S."/>
        </authorList>
    </citation>
    <scope>NUCLEOTIDE SEQUENCE [LARGE SCALE GENOMIC DNA]</scope>
    <source>
        <strain evidence="4 5">LDG1-01</strain>
    </source>
</reference>
<keyword evidence="5" id="KW-1185">Reference proteome</keyword>
<proteinExistence type="predicted"/>
<gene>
    <name evidence="4" type="ORF">JKJ07_37700</name>
</gene>
<dbReference type="Gene3D" id="2.40.10.120">
    <property type="match status" value="1"/>
</dbReference>
<dbReference type="SUPFAM" id="SSF50494">
    <property type="entry name" value="Trypsin-like serine proteases"/>
    <property type="match status" value="1"/>
</dbReference>
<dbReference type="InterPro" id="IPR001478">
    <property type="entry name" value="PDZ"/>
</dbReference>
<dbReference type="Proteomes" id="UP000598996">
    <property type="component" value="Unassembled WGS sequence"/>
</dbReference>
<dbReference type="PANTHER" id="PTHR43343:SF3">
    <property type="entry name" value="PROTEASE DO-LIKE 8, CHLOROPLASTIC"/>
    <property type="match status" value="1"/>
</dbReference>
<dbReference type="PANTHER" id="PTHR43343">
    <property type="entry name" value="PEPTIDASE S12"/>
    <property type="match status" value="1"/>
</dbReference>
<dbReference type="SUPFAM" id="SSF50156">
    <property type="entry name" value="PDZ domain-like"/>
    <property type="match status" value="1"/>
</dbReference>
<evidence type="ECO:0000256" key="2">
    <source>
        <dbReference type="ARBA" id="ARBA00022801"/>
    </source>
</evidence>
<keyword evidence="2" id="KW-0378">Hydrolase</keyword>
<dbReference type="Pfam" id="PF13365">
    <property type="entry name" value="Trypsin_2"/>
    <property type="match status" value="1"/>
</dbReference>
<protein>
    <submittedName>
        <fullName evidence="4">Trypsin-like peptidase domain-containing protein</fullName>
    </submittedName>
</protein>
<evidence type="ECO:0000256" key="1">
    <source>
        <dbReference type="ARBA" id="ARBA00022670"/>
    </source>
</evidence>
<dbReference type="Pfam" id="PF13180">
    <property type="entry name" value="PDZ_2"/>
    <property type="match status" value="1"/>
</dbReference>
<dbReference type="PRINTS" id="PR00834">
    <property type="entry name" value="PROTEASES2C"/>
</dbReference>
<dbReference type="RefSeq" id="WP_202996785.1">
    <property type="nucleotide sequence ID" value="NZ_JAENHO010000013.1"/>
</dbReference>
<comment type="caution">
    <text evidence="4">The sequence shown here is derived from an EMBL/GenBank/DDBJ whole genome shotgun (WGS) entry which is preliminary data.</text>
</comment>
<name>A0ABS1W0I1_9ACTN</name>
<sequence>MTAPSRMPGPYLLLAAALAAGVAGGAGTVLIWRAVEEPRRSVVTSAGCAVDQVAQQALPSVVTINAQGPGGAGVGSGVVVTIAGAARIVTNEHVISTAAGGKVAVTYTDGHSTTAKIVGADALTDLAVVQPDDPSRSAKPIEVTDSGDLRVGRPVVALGSPLGLTSTVTSGIVSATDRYVRLPGEGASSTHLIGAIQTDAAINPGNSGGALVDCSARLIGINTAGASPSGDAGSSGLGFAIPTALMQPIAAELAERGEIVHPSLGLQVQEISDAVAAQAGVPAGLFVQAVRSGGPAARAGLRAGDIIVELDGKPVRSPEDLVRAELSAEVGQTVQIAYERAGARATAAVVAERVAA</sequence>
<keyword evidence="1" id="KW-0645">Protease</keyword>
<dbReference type="SMART" id="SM00228">
    <property type="entry name" value="PDZ"/>
    <property type="match status" value="1"/>
</dbReference>
<dbReference type="PROSITE" id="PS50106">
    <property type="entry name" value="PDZ"/>
    <property type="match status" value="1"/>
</dbReference>
<evidence type="ECO:0000313" key="4">
    <source>
        <dbReference type="EMBL" id="MBL7260073.1"/>
    </source>
</evidence>
<dbReference type="InterPro" id="IPR001940">
    <property type="entry name" value="Peptidase_S1C"/>
</dbReference>
<feature type="domain" description="PDZ" evidence="3">
    <location>
        <begin position="248"/>
        <end position="342"/>
    </location>
</feature>
<dbReference type="InterPro" id="IPR051201">
    <property type="entry name" value="Chloro_Bact_Ser_Proteases"/>
</dbReference>
<dbReference type="EMBL" id="JAENHO010000013">
    <property type="protein sequence ID" value="MBL7260073.1"/>
    <property type="molecule type" value="Genomic_DNA"/>
</dbReference>
<dbReference type="InterPro" id="IPR036034">
    <property type="entry name" value="PDZ_sf"/>
</dbReference>
<dbReference type="Gene3D" id="2.30.42.10">
    <property type="match status" value="1"/>
</dbReference>
<accession>A0ABS1W0I1</accession>
<organism evidence="4 5">
    <name type="scientific">Paractinoplanes lichenicola</name>
    <dbReference type="NCBI Taxonomy" id="2802976"/>
    <lineage>
        <taxon>Bacteria</taxon>
        <taxon>Bacillati</taxon>
        <taxon>Actinomycetota</taxon>
        <taxon>Actinomycetes</taxon>
        <taxon>Micromonosporales</taxon>
        <taxon>Micromonosporaceae</taxon>
        <taxon>Paractinoplanes</taxon>
    </lineage>
</organism>
<evidence type="ECO:0000259" key="3">
    <source>
        <dbReference type="PROSITE" id="PS50106"/>
    </source>
</evidence>
<dbReference type="InterPro" id="IPR009003">
    <property type="entry name" value="Peptidase_S1_PA"/>
</dbReference>
<evidence type="ECO:0000313" key="5">
    <source>
        <dbReference type="Proteomes" id="UP000598996"/>
    </source>
</evidence>